<dbReference type="Pfam" id="PF18569">
    <property type="entry name" value="Thioredoxin_16"/>
    <property type="match status" value="1"/>
</dbReference>
<keyword evidence="3" id="KW-0963">Cytoplasm</keyword>
<dbReference type="Proteomes" id="UP000507470">
    <property type="component" value="Unassembled WGS sequence"/>
</dbReference>
<evidence type="ECO:0000256" key="1">
    <source>
        <dbReference type="ARBA" id="ARBA00004123"/>
    </source>
</evidence>
<dbReference type="Gene3D" id="1.20.1050.130">
    <property type="match status" value="1"/>
</dbReference>
<proteinExistence type="predicted"/>
<dbReference type="SUPFAM" id="SSF47616">
    <property type="entry name" value="GST C-terminal domain-like"/>
    <property type="match status" value="1"/>
</dbReference>
<sequence>MYKVETFYNNDEQTSIPDVMYSCRNYHSQEDEIPSSESDPLAALERKQNEIFSRLQCLRDTVKQLSSKYTVSTDMTSSKTAVTSSKSVQGTSSDQSSVPLLSPQKLNLGDVIHDLVVSADPDSPPLSLLVLYKVASEMFKVFATSYIHSSVVSMPQNLREVFQNGGCTNRDGNEVAFTLLWKKVQNGPTLMINPHKQTVIEGESNIARYIQRLINPDFDKCVVGATRIDEWLNLAEQYIRGNKKENAAVLKSLNSKLGSADWLVGNTLSLADIVMWSVINQSKGQKDSPSNVKNWLQRCERNPYFDLANSAL</sequence>
<evidence type="ECO:0000313" key="10">
    <source>
        <dbReference type="Proteomes" id="UP000507470"/>
    </source>
</evidence>
<reference evidence="9 10" key="1">
    <citation type="submission" date="2020-06" db="EMBL/GenBank/DDBJ databases">
        <authorList>
            <person name="Li R."/>
            <person name="Bekaert M."/>
        </authorList>
    </citation>
    <scope>NUCLEOTIDE SEQUENCE [LARGE SCALE GENOMIC DNA]</scope>
    <source>
        <strain evidence="10">wild</strain>
    </source>
</reference>
<dbReference type="GO" id="GO:0005829">
    <property type="term" value="C:cytosol"/>
    <property type="evidence" value="ECO:0007669"/>
    <property type="project" value="UniProtKB-SubCell"/>
</dbReference>
<dbReference type="GO" id="GO:0006412">
    <property type="term" value="P:translation"/>
    <property type="evidence" value="ECO:0007669"/>
    <property type="project" value="UniProtKB-KW"/>
</dbReference>
<evidence type="ECO:0000256" key="4">
    <source>
        <dbReference type="ARBA" id="ARBA00022917"/>
    </source>
</evidence>
<dbReference type="PANTHER" id="PTHR13438:SF2">
    <property type="entry name" value="AMINOACYL TRNA SYNTHASE COMPLEX-INTERACTING MULTIFUNCTIONAL PROTEIN 2"/>
    <property type="match status" value="1"/>
</dbReference>
<dbReference type="PANTHER" id="PTHR13438">
    <property type="entry name" value="AMINOACYL TRNA SYNTHASE COMPLEX-INTERACTING MULTIFUNCTIONAL PROTEIN"/>
    <property type="match status" value="1"/>
</dbReference>
<evidence type="ECO:0000256" key="5">
    <source>
        <dbReference type="ARBA" id="ARBA00023242"/>
    </source>
</evidence>
<protein>
    <submittedName>
        <fullName evidence="9">AIMP2</fullName>
    </submittedName>
</protein>
<keyword evidence="10" id="KW-1185">Reference proteome</keyword>
<accession>A0A6J8EU08</accession>
<evidence type="ECO:0000313" key="9">
    <source>
        <dbReference type="EMBL" id="CAC5424119.1"/>
    </source>
</evidence>
<dbReference type="InterPro" id="IPR041503">
    <property type="entry name" value="AIMP2_thioredoxin"/>
</dbReference>
<dbReference type="AlphaFoldDB" id="A0A6J8EU08"/>
<dbReference type="OrthoDB" id="2309723at2759"/>
<comment type="subcellular location">
    <subcellularLocation>
        <location evidence="2">Cytoplasm</location>
        <location evidence="2">Cytosol</location>
    </subcellularLocation>
    <subcellularLocation>
        <location evidence="1">Nucleus</location>
    </subcellularLocation>
</comment>
<dbReference type="EMBL" id="CACVKT020009961">
    <property type="protein sequence ID" value="CAC5424119.1"/>
    <property type="molecule type" value="Genomic_DNA"/>
</dbReference>
<evidence type="ECO:0000259" key="7">
    <source>
        <dbReference type="Pfam" id="PF00043"/>
    </source>
</evidence>
<feature type="domain" description="AIMP2 thioredoxin-like" evidence="8">
    <location>
        <begin position="111"/>
        <end position="201"/>
    </location>
</feature>
<evidence type="ECO:0000256" key="3">
    <source>
        <dbReference type="ARBA" id="ARBA00022490"/>
    </source>
</evidence>
<dbReference type="InterPro" id="IPR036282">
    <property type="entry name" value="Glutathione-S-Trfase_C_sf"/>
</dbReference>
<keyword evidence="4" id="KW-0648">Protein biosynthesis</keyword>
<dbReference type="GO" id="GO:0017101">
    <property type="term" value="C:aminoacyl-tRNA synthetase multienzyme complex"/>
    <property type="evidence" value="ECO:0007669"/>
    <property type="project" value="InterPro"/>
</dbReference>
<evidence type="ECO:0000259" key="8">
    <source>
        <dbReference type="Pfam" id="PF18569"/>
    </source>
</evidence>
<dbReference type="InterPro" id="IPR042360">
    <property type="entry name" value="AIMP2"/>
</dbReference>
<organism evidence="9 10">
    <name type="scientific">Mytilus coruscus</name>
    <name type="common">Sea mussel</name>
    <dbReference type="NCBI Taxonomy" id="42192"/>
    <lineage>
        <taxon>Eukaryota</taxon>
        <taxon>Metazoa</taxon>
        <taxon>Spiralia</taxon>
        <taxon>Lophotrochozoa</taxon>
        <taxon>Mollusca</taxon>
        <taxon>Bivalvia</taxon>
        <taxon>Autobranchia</taxon>
        <taxon>Pteriomorphia</taxon>
        <taxon>Mytilida</taxon>
        <taxon>Mytiloidea</taxon>
        <taxon>Mytilidae</taxon>
        <taxon>Mytilinae</taxon>
        <taxon>Mytilus</taxon>
    </lineage>
</organism>
<gene>
    <name evidence="9" type="ORF">MCOR_56052</name>
</gene>
<evidence type="ECO:0000256" key="2">
    <source>
        <dbReference type="ARBA" id="ARBA00004514"/>
    </source>
</evidence>
<feature type="compositionally biased region" description="Polar residues" evidence="6">
    <location>
        <begin position="89"/>
        <end position="99"/>
    </location>
</feature>
<feature type="region of interest" description="Disordered" evidence="6">
    <location>
        <begin position="80"/>
        <end position="99"/>
    </location>
</feature>
<dbReference type="InterPro" id="IPR004046">
    <property type="entry name" value="GST_C"/>
</dbReference>
<dbReference type="Pfam" id="PF00043">
    <property type="entry name" value="GST_C"/>
    <property type="match status" value="1"/>
</dbReference>
<feature type="domain" description="Glutathione S-transferase C-terminal" evidence="7">
    <location>
        <begin position="237"/>
        <end position="303"/>
    </location>
</feature>
<name>A0A6J8EU08_MYTCO</name>
<evidence type="ECO:0000256" key="6">
    <source>
        <dbReference type="SAM" id="MobiDB-lite"/>
    </source>
</evidence>
<keyword evidence="5" id="KW-0539">Nucleus</keyword>
<dbReference type="GO" id="GO:0005634">
    <property type="term" value="C:nucleus"/>
    <property type="evidence" value="ECO:0007669"/>
    <property type="project" value="UniProtKB-SubCell"/>
</dbReference>